<keyword evidence="2" id="KW-1185">Reference proteome</keyword>
<sequence>MLWLKRFFSGIREAREPFYLQSASATIPTDNAESASLKLDAPQEREKEHSHAFADNYRKYFRVGADDLFLLKSYTVDRQSSPGQELEYYDFIHRLANGTFVARYLVLDAEQYDRPSQSYRLYWQYDGNNRKLLQADLP</sequence>
<evidence type="ECO:0000313" key="2">
    <source>
        <dbReference type="Proteomes" id="UP000176037"/>
    </source>
</evidence>
<reference evidence="1 2" key="1">
    <citation type="submission" date="2016-09" db="EMBL/GenBank/DDBJ databases">
        <title>Alteromonas lipolytica, a new species isolated from sea water.</title>
        <authorList>
            <person name="Wu Y.-H."/>
            <person name="Cheng H."/>
            <person name="Xu X.-W."/>
        </authorList>
    </citation>
    <scope>NUCLEOTIDE SEQUENCE [LARGE SCALE GENOMIC DNA]</scope>
    <source>
        <strain evidence="1 2">JW12</strain>
    </source>
</reference>
<proteinExistence type="predicted"/>
<dbReference type="Proteomes" id="UP000176037">
    <property type="component" value="Unassembled WGS sequence"/>
</dbReference>
<organism evidence="1 2">
    <name type="scientific">Alteromonas lipolytica</name>
    <dbReference type="NCBI Taxonomy" id="1856405"/>
    <lineage>
        <taxon>Bacteria</taxon>
        <taxon>Pseudomonadati</taxon>
        <taxon>Pseudomonadota</taxon>
        <taxon>Gammaproteobacteria</taxon>
        <taxon>Alteromonadales</taxon>
        <taxon>Alteromonadaceae</taxon>
        <taxon>Alteromonas/Salinimonas group</taxon>
        <taxon>Alteromonas</taxon>
    </lineage>
</organism>
<dbReference type="EMBL" id="MJIC01000010">
    <property type="protein sequence ID" value="OFI34828.1"/>
    <property type="molecule type" value="Genomic_DNA"/>
</dbReference>
<protein>
    <submittedName>
        <fullName evidence="1">Uncharacterized protein</fullName>
    </submittedName>
</protein>
<comment type="caution">
    <text evidence="1">The sequence shown here is derived from an EMBL/GenBank/DDBJ whole genome shotgun (WGS) entry which is preliminary data.</text>
</comment>
<dbReference type="AlphaFoldDB" id="A0A1E8FGV4"/>
<gene>
    <name evidence="1" type="ORF">BFC17_14735</name>
</gene>
<accession>A0A1E8FGV4</accession>
<evidence type="ECO:0000313" key="1">
    <source>
        <dbReference type="EMBL" id="OFI34828.1"/>
    </source>
</evidence>
<name>A0A1E8FGV4_9ALTE</name>
<dbReference type="STRING" id="1856405.BFC17_14735"/>